<dbReference type="Proteomes" id="UP000073816">
    <property type="component" value="Chromosome"/>
</dbReference>
<name>A0A142ERJ3_9BACT</name>
<dbReference type="EMBL" id="CP012836">
    <property type="protein sequence ID" value="AMQ57748.1"/>
    <property type="molecule type" value="Genomic_DNA"/>
</dbReference>
<accession>A0A142ERJ3</accession>
<organism evidence="1 2">
    <name type="scientific">Algoriphagus sanaruensis</name>
    <dbReference type="NCBI Taxonomy" id="1727163"/>
    <lineage>
        <taxon>Bacteria</taxon>
        <taxon>Pseudomonadati</taxon>
        <taxon>Bacteroidota</taxon>
        <taxon>Cytophagia</taxon>
        <taxon>Cytophagales</taxon>
        <taxon>Cyclobacteriaceae</taxon>
        <taxon>Algoriphagus</taxon>
    </lineage>
</organism>
<dbReference type="AlphaFoldDB" id="A0A142ERJ3"/>
<reference evidence="1 2" key="2">
    <citation type="journal article" date="2016" name="Genome Announc.">
        <title>Complete Genome Sequence of Algoriphagus sp. Strain M8-2, Isolated from a Brackish Lake.</title>
        <authorList>
            <person name="Muraguchi Y."/>
            <person name="Kushimoto K."/>
            <person name="Ohtsubo Y."/>
            <person name="Suzuki T."/>
            <person name="Dohra H."/>
            <person name="Kimbara K."/>
            <person name="Shintani M."/>
        </authorList>
    </citation>
    <scope>NUCLEOTIDE SEQUENCE [LARGE SCALE GENOMIC DNA]</scope>
    <source>
        <strain evidence="1 2">M8-2</strain>
    </source>
</reference>
<evidence type="ECO:0000313" key="1">
    <source>
        <dbReference type="EMBL" id="AMQ57748.1"/>
    </source>
</evidence>
<sequence length="97" mass="11497">MELQNRGFFLHLKWERLNLQIFRISGINCPAFTRYRDREGFFLENGRSFLRKFQNQKKIKQSITASNTSNLRQFSRGKFKKGDAYSVISFPNLFGIP</sequence>
<dbReference type="PATRIC" id="fig|1727163.4.peg.3136"/>
<proteinExistence type="predicted"/>
<reference evidence="2" key="1">
    <citation type="submission" date="2015-09" db="EMBL/GenBank/DDBJ databases">
        <title>Complete sequence of Algoriphagus sp. M8-2.</title>
        <authorList>
            <person name="Shintani M."/>
        </authorList>
    </citation>
    <scope>NUCLEOTIDE SEQUENCE [LARGE SCALE GENOMIC DNA]</scope>
    <source>
        <strain evidence="2">M8-2</strain>
    </source>
</reference>
<dbReference type="KEGG" id="alm:AO498_14940"/>
<protein>
    <submittedName>
        <fullName evidence="1">Uncharacterized protein</fullName>
    </submittedName>
</protein>
<keyword evidence="2" id="KW-1185">Reference proteome</keyword>
<dbReference type="STRING" id="1727163.AO498_14940"/>
<evidence type="ECO:0000313" key="2">
    <source>
        <dbReference type="Proteomes" id="UP000073816"/>
    </source>
</evidence>
<gene>
    <name evidence="1" type="ORF">AO498_14940</name>
</gene>